<evidence type="ECO:0000313" key="1">
    <source>
        <dbReference type="EMBL" id="KMO33814.1"/>
    </source>
</evidence>
<dbReference type="PATRIC" id="fig|270351.6.peg.582"/>
<dbReference type="AlphaFoldDB" id="A0A0J6SJK2"/>
<gene>
    <name evidence="1" type="ORF">VP06_15650</name>
</gene>
<protein>
    <submittedName>
        <fullName evidence="1">Uncharacterized protein</fullName>
    </submittedName>
</protein>
<dbReference type="EMBL" id="LABX01000114">
    <property type="protein sequence ID" value="KMO33814.1"/>
    <property type="molecule type" value="Genomic_DNA"/>
</dbReference>
<reference evidence="1 2" key="1">
    <citation type="submission" date="2015-03" db="EMBL/GenBank/DDBJ databases">
        <title>Genome sequencing of Methylobacterium aquaticum DSM16371 type strain.</title>
        <authorList>
            <person name="Chaudhry V."/>
            <person name="Patil P.B."/>
        </authorList>
    </citation>
    <scope>NUCLEOTIDE SEQUENCE [LARGE SCALE GENOMIC DNA]</scope>
    <source>
        <strain evidence="1 2">DSM 16371</strain>
    </source>
</reference>
<name>A0A0J6SJK2_9HYPH</name>
<dbReference type="Proteomes" id="UP000035929">
    <property type="component" value="Unassembled WGS sequence"/>
</dbReference>
<comment type="caution">
    <text evidence="1">The sequence shown here is derived from an EMBL/GenBank/DDBJ whole genome shotgun (WGS) entry which is preliminary data.</text>
</comment>
<dbReference type="RefSeq" id="WP_048464699.1">
    <property type="nucleotide sequence ID" value="NZ_LABX01000114.1"/>
</dbReference>
<organism evidence="1 2">
    <name type="scientific">Methylobacterium aquaticum</name>
    <dbReference type="NCBI Taxonomy" id="270351"/>
    <lineage>
        <taxon>Bacteria</taxon>
        <taxon>Pseudomonadati</taxon>
        <taxon>Pseudomonadota</taxon>
        <taxon>Alphaproteobacteria</taxon>
        <taxon>Hyphomicrobiales</taxon>
        <taxon>Methylobacteriaceae</taxon>
        <taxon>Methylobacterium</taxon>
    </lineage>
</organism>
<evidence type="ECO:0000313" key="2">
    <source>
        <dbReference type="Proteomes" id="UP000035929"/>
    </source>
</evidence>
<proteinExistence type="predicted"/>
<accession>A0A0J6SJK2</accession>
<sequence>MLYGHQIIAIADAVIALGLTHSHQSFSVNFCARDRSYLRDFRRRGGATARVSPHTVLAVRSRLAEAAALRPDLSPEIEQIDVAIVRDLRVASILGRRSYR</sequence>